<sequence length="137" mass="15522">MHGIYLHHHTVSKEEIDLLGHAGNVHYLEWTLAAATAHSSAAGWDWPRYAQLGAAWVVRRHDLDYRRAAMLGDALTIHTWVSEIRPASSTRRTRIERGAERLFEATTTWAFIDLRRGAPTRIPAEVRDAFTVLEDGP</sequence>
<dbReference type="Pfam" id="PF13279">
    <property type="entry name" value="4HBT_2"/>
    <property type="match status" value="1"/>
</dbReference>
<dbReference type="PANTHER" id="PTHR31793:SF27">
    <property type="entry name" value="NOVEL THIOESTERASE SUPERFAMILY DOMAIN AND SAPOSIN A-TYPE DOMAIN CONTAINING PROTEIN (0610012H03RIK)"/>
    <property type="match status" value="1"/>
</dbReference>
<evidence type="ECO:0000313" key="3">
    <source>
        <dbReference type="EMBL" id="EDM77927.1"/>
    </source>
</evidence>
<dbReference type="CDD" id="cd00586">
    <property type="entry name" value="4HBT"/>
    <property type="match status" value="1"/>
</dbReference>
<keyword evidence="2" id="KW-0378">Hydrolase</keyword>
<dbReference type="AlphaFoldDB" id="A6G886"/>
<comment type="caution">
    <text evidence="3">The sequence shown here is derived from an EMBL/GenBank/DDBJ whole genome shotgun (WGS) entry which is preliminary data.</text>
</comment>
<comment type="similarity">
    <text evidence="1">Belongs to the 4-hydroxybenzoyl-CoA thioesterase family.</text>
</comment>
<keyword evidence="4" id="KW-1185">Reference proteome</keyword>
<dbReference type="Proteomes" id="UP000005801">
    <property type="component" value="Unassembled WGS sequence"/>
</dbReference>
<dbReference type="InterPro" id="IPR029069">
    <property type="entry name" value="HotDog_dom_sf"/>
</dbReference>
<dbReference type="PANTHER" id="PTHR31793">
    <property type="entry name" value="4-HYDROXYBENZOYL-COA THIOESTERASE FAMILY MEMBER"/>
    <property type="match status" value="1"/>
</dbReference>
<dbReference type="eggNOG" id="COG0824">
    <property type="taxonomic scope" value="Bacteria"/>
</dbReference>
<organism evidence="3 4">
    <name type="scientific">Plesiocystis pacifica SIR-1</name>
    <dbReference type="NCBI Taxonomy" id="391625"/>
    <lineage>
        <taxon>Bacteria</taxon>
        <taxon>Pseudomonadati</taxon>
        <taxon>Myxococcota</taxon>
        <taxon>Polyangia</taxon>
        <taxon>Nannocystales</taxon>
        <taxon>Nannocystaceae</taxon>
        <taxon>Plesiocystis</taxon>
    </lineage>
</organism>
<dbReference type="GO" id="GO:0047617">
    <property type="term" value="F:fatty acyl-CoA hydrolase activity"/>
    <property type="evidence" value="ECO:0007669"/>
    <property type="project" value="TreeGrafter"/>
</dbReference>
<evidence type="ECO:0000256" key="2">
    <source>
        <dbReference type="ARBA" id="ARBA00022801"/>
    </source>
</evidence>
<accession>A6G886</accession>
<dbReference type="RefSeq" id="WP_006972931.1">
    <property type="nucleotide sequence ID" value="NZ_ABCS01000038.1"/>
</dbReference>
<dbReference type="InterPro" id="IPR050563">
    <property type="entry name" value="4-hydroxybenzoyl-CoA_TE"/>
</dbReference>
<dbReference type="OrthoDB" id="9801517at2"/>
<name>A6G886_9BACT</name>
<evidence type="ECO:0008006" key="5">
    <source>
        <dbReference type="Google" id="ProtNLM"/>
    </source>
</evidence>
<proteinExistence type="inferred from homology"/>
<dbReference type="SUPFAM" id="SSF54637">
    <property type="entry name" value="Thioesterase/thiol ester dehydrase-isomerase"/>
    <property type="match status" value="1"/>
</dbReference>
<reference evidence="3 4" key="1">
    <citation type="submission" date="2007-06" db="EMBL/GenBank/DDBJ databases">
        <authorList>
            <person name="Shimkets L."/>
            <person name="Ferriera S."/>
            <person name="Johnson J."/>
            <person name="Kravitz S."/>
            <person name="Beeson K."/>
            <person name="Sutton G."/>
            <person name="Rogers Y.-H."/>
            <person name="Friedman R."/>
            <person name="Frazier M."/>
            <person name="Venter J.C."/>
        </authorList>
    </citation>
    <scope>NUCLEOTIDE SEQUENCE [LARGE SCALE GENOMIC DNA]</scope>
    <source>
        <strain evidence="3 4">SIR-1</strain>
    </source>
</reference>
<dbReference type="Gene3D" id="3.10.129.10">
    <property type="entry name" value="Hotdog Thioesterase"/>
    <property type="match status" value="1"/>
</dbReference>
<gene>
    <name evidence="3" type="ORF">PPSIR1_01869</name>
</gene>
<protein>
    <recommendedName>
        <fullName evidence="5">Thioesterase domain-containing protein</fullName>
    </recommendedName>
</protein>
<evidence type="ECO:0000256" key="1">
    <source>
        <dbReference type="ARBA" id="ARBA00005953"/>
    </source>
</evidence>
<dbReference type="EMBL" id="ABCS01000038">
    <property type="protein sequence ID" value="EDM77927.1"/>
    <property type="molecule type" value="Genomic_DNA"/>
</dbReference>
<evidence type="ECO:0000313" key="4">
    <source>
        <dbReference type="Proteomes" id="UP000005801"/>
    </source>
</evidence>
<dbReference type="STRING" id="391625.PPSIR1_01869"/>